<keyword evidence="2 5" id="KW-0812">Transmembrane</keyword>
<proteinExistence type="predicted"/>
<comment type="caution">
    <text evidence="7">The sequence shown here is derived from an EMBL/GenBank/DDBJ whole genome shotgun (WGS) entry which is preliminary data.</text>
</comment>
<keyword evidence="4 5" id="KW-0472">Membrane</keyword>
<comment type="subcellular location">
    <subcellularLocation>
        <location evidence="1">Membrane</location>
        <topology evidence="1">Multi-pass membrane protein</topology>
    </subcellularLocation>
</comment>
<evidence type="ECO:0000256" key="4">
    <source>
        <dbReference type="ARBA" id="ARBA00023136"/>
    </source>
</evidence>
<dbReference type="InterPro" id="IPR007016">
    <property type="entry name" value="O-antigen_ligase-rel_domated"/>
</dbReference>
<dbReference type="GO" id="GO:0016020">
    <property type="term" value="C:membrane"/>
    <property type="evidence" value="ECO:0007669"/>
    <property type="project" value="UniProtKB-SubCell"/>
</dbReference>
<feature type="domain" description="O-antigen ligase-related" evidence="6">
    <location>
        <begin position="203"/>
        <end position="337"/>
    </location>
</feature>
<evidence type="ECO:0000313" key="8">
    <source>
        <dbReference type="Proteomes" id="UP000176725"/>
    </source>
</evidence>
<feature type="transmembrane region" description="Helical" evidence="5">
    <location>
        <begin position="321"/>
        <end position="341"/>
    </location>
</feature>
<feature type="transmembrane region" description="Helical" evidence="5">
    <location>
        <begin position="7"/>
        <end position="25"/>
    </location>
</feature>
<feature type="transmembrane region" description="Helical" evidence="5">
    <location>
        <begin position="361"/>
        <end position="390"/>
    </location>
</feature>
<organism evidence="7 8">
    <name type="scientific">Candidatus Woesebacteria bacterium RIFCSPLOWO2_01_FULL_39_25</name>
    <dbReference type="NCBI Taxonomy" id="1802521"/>
    <lineage>
        <taxon>Bacteria</taxon>
        <taxon>Candidatus Woeseibacteriota</taxon>
    </lineage>
</organism>
<sequence>MDASKKIYQKLGVGIVFLYLLFYPFGQLLRFNFQLTSEEIPIHAVDIIALISIPLIIVARSKKPNIDRAIKSFLIIAFFSNVLSLYFFPLNEVLVNSLYLLRIFAYYSFFVLVWNLIVRKALDKKILYAGLISLSVFAAIFGWIQYFWLPDLTSLKYIGWDDHLYRLVGTYLDPGFTGIILVMGFLLVSNLFLQEKGKYQLVIAFFLFISVLFTYSRASYLALLLGMFTLAWLKKKKKLLTLMVLAFIFIVPLLPRPKSEGARLERTQSVYARLNNYRQTFSIISEYPLFGVGFNNICSARIEMFGGSNDSHACSGADSSLLFVTATTGVLGLITFLYMGLKVFNSINFDLYRNTFLTLAFTIVGHSFFVNSMFYPWVMGFMAILFACAIKEHT</sequence>
<dbReference type="Proteomes" id="UP000176725">
    <property type="component" value="Unassembled WGS sequence"/>
</dbReference>
<dbReference type="Pfam" id="PF04932">
    <property type="entry name" value="Wzy_C"/>
    <property type="match status" value="1"/>
</dbReference>
<feature type="transmembrane region" description="Helical" evidence="5">
    <location>
        <begin position="40"/>
        <end position="58"/>
    </location>
</feature>
<dbReference type="InterPro" id="IPR051533">
    <property type="entry name" value="WaaL-like"/>
</dbReference>
<feature type="transmembrane region" description="Helical" evidence="5">
    <location>
        <begin position="205"/>
        <end position="233"/>
    </location>
</feature>
<reference evidence="7 8" key="1">
    <citation type="journal article" date="2016" name="Nat. Commun.">
        <title>Thousands of microbial genomes shed light on interconnected biogeochemical processes in an aquifer system.</title>
        <authorList>
            <person name="Anantharaman K."/>
            <person name="Brown C.T."/>
            <person name="Hug L.A."/>
            <person name="Sharon I."/>
            <person name="Castelle C.J."/>
            <person name="Probst A.J."/>
            <person name="Thomas B.C."/>
            <person name="Singh A."/>
            <person name="Wilkins M.J."/>
            <person name="Karaoz U."/>
            <person name="Brodie E.L."/>
            <person name="Williams K.H."/>
            <person name="Hubbard S.S."/>
            <person name="Banfield J.F."/>
        </authorList>
    </citation>
    <scope>NUCLEOTIDE SEQUENCE [LARGE SCALE GENOMIC DNA]</scope>
</reference>
<feature type="transmembrane region" description="Helical" evidence="5">
    <location>
        <begin position="168"/>
        <end position="193"/>
    </location>
</feature>
<dbReference type="PANTHER" id="PTHR37422:SF13">
    <property type="entry name" value="LIPOPOLYSACCHARIDE BIOSYNTHESIS PROTEIN PA4999-RELATED"/>
    <property type="match status" value="1"/>
</dbReference>
<dbReference type="AlphaFoldDB" id="A0A1F8BN10"/>
<evidence type="ECO:0000256" key="2">
    <source>
        <dbReference type="ARBA" id="ARBA00022692"/>
    </source>
</evidence>
<dbReference type="EMBL" id="MGHH01000007">
    <property type="protein sequence ID" value="OGM65039.1"/>
    <property type="molecule type" value="Genomic_DNA"/>
</dbReference>
<dbReference type="PANTHER" id="PTHR37422">
    <property type="entry name" value="TEICHURONIC ACID BIOSYNTHESIS PROTEIN TUAE"/>
    <property type="match status" value="1"/>
</dbReference>
<accession>A0A1F8BN10</accession>
<evidence type="ECO:0000256" key="1">
    <source>
        <dbReference type="ARBA" id="ARBA00004141"/>
    </source>
</evidence>
<feature type="transmembrane region" description="Helical" evidence="5">
    <location>
        <begin position="70"/>
        <end position="88"/>
    </location>
</feature>
<dbReference type="STRING" id="1802521.A2893_05280"/>
<evidence type="ECO:0000313" key="7">
    <source>
        <dbReference type="EMBL" id="OGM65039.1"/>
    </source>
</evidence>
<keyword evidence="3 5" id="KW-1133">Transmembrane helix</keyword>
<name>A0A1F8BN10_9BACT</name>
<gene>
    <name evidence="7" type="ORF">A2893_05280</name>
</gene>
<feature type="transmembrane region" description="Helical" evidence="5">
    <location>
        <begin position="239"/>
        <end position="255"/>
    </location>
</feature>
<feature type="transmembrane region" description="Helical" evidence="5">
    <location>
        <begin position="126"/>
        <end position="148"/>
    </location>
</feature>
<evidence type="ECO:0000256" key="3">
    <source>
        <dbReference type="ARBA" id="ARBA00022989"/>
    </source>
</evidence>
<evidence type="ECO:0000256" key="5">
    <source>
        <dbReference type="SAM" id="Phobius"/>
    </source>
</evidence>
<protein>
    <recommendedName>
        <fullName evidence="6">O-antigen ligase-related domain-containing protein</fullName>
    </recommendedName>
</protein>
<feature type="transmembrane region" description="Helical" evidence="5">
    <location>
        <begin position="94"/>
        <end position="114"/>
    </location>
</feature>
<evidence type="ECO:0000259" key="6">
    <source>
        <dbReference type="Pfam" id="PF04932"/>
    </source>
</evidence>